<dbReference type="GO" id="GO:0005615">
    <property type="term" value="C:extracellular space"/>
    <property type="evidence" value="ECO:0007669"/>
    <property type="project" value="UniProtKB-KW"/>
</dbReference>
<evidence type="ECO:0000256" key="4">
    <source>
        <dbReference type="ARBA" id="ARBA00022525"/>
    </source>
</evidence>
<comment type="subcellular location">
    <subcellularLocation>
        <location evidence="1">Secreted</location>
    </subcellularLocation>
</comment>
<dbReference type="STRING" id="244447.ENSCSEP00000009276"/>
<dbReference type="GO" id="GO:0005125">
    <property type="term" value="F:cytokine activity"/>
    <property type="evidence" value="ECO:0007669"/>
    <property type="project" value="UniProtKB-KW"/>
</dbReference>
<evidence type="ECO:0000313" key="8">
    <source>
        <dbReference type="Proteomes" id="UP000265120"/>
    </source>
</evidence>
<dbReference type="InterPro" id="IPR010345">
    <property type="entry name" value="IL-17_fam"/>
</dbReference>
<dbReference type="Ensembl" id="ENSCSET00000009385.1">
    <property type="protein sequence ID" value="ENSCSEP00000009276.1"/>
    <property type="gene ID" value="ENSCSEG00000005956.1"/>
</dbReference>
<accession>A0A3P8V7U0</accession>
<dbReference type="InterPro" id="IPR020440">
    <property type="entry name" value="IL-17_chr"/>
</dbReference>
<dbReference type="Gene3D" id="2.10.90.10">
    <property type="entry name" value="Cystine-knot cytokines"/>
    <property type="match status" value="1"/>
</dbReference>
<evidence type="ECO:0000313" key="7">
    <source>
        <dbReference type="Ensembl" id="ENSCSEP00000009276.1"/>
    </source>
</evidence>
<dbReference type="GO" id="GO:0006954">
    <property type="term" value="P:inflammatory response"/>
    <property type="evidence" value="ECO:0007669"/>
    <property type="project" value="InterPro"/>
</dbReference>
<dbReference type="GeneTree" id="ENSGT00940000166375"/>
<organism evidence="7 8">
    <name type="scientific">Cynoglossus semilaevis</name>
    <name type="common">Tongue sole</name>
    <dbReference type="NCBI Taxonomy" id="244447"/>
    <lineage>
        <taxon>Eukaryota</taxon>
        <taxon>Metazoa</taxon>
        <taxon>Chordata</taxon>
        <taxon>Craniata</taxon>
        <taxon>Vertebrata</taxon>
        <taxon>Euteleostomi</taxon>
        <taxon>Actinopterygii</taxon>
        <taxon>Neopterygii</taxon>
        <taxon>Teleostei</taxon>
        <taxon>Neoteleostei</taxon>
        <taxon>Acanthomorphata</taxon>
        <taxon>Carangaria</taxon>
        <taxon>Pleuronectiformes</taxon>
        <taxon>Pleuronectoidei</taxon>
        <taxon>Cynoglossidae</taxon>
        <taxon>Cynoglossinae</taxon>
        <taxon>Cynoglossus</taxon>
    </lineage>
</organism>
<keyword evidence="8" id="KW-1185">Reference proteome</keyword>
<evidence type="ECO:0000256" key="1">
    <source>
        <dbReference type="ARBA" id="ARBA00004613"/>
    </source>
</evidence>
<reference evidence="7" key="2">
    <citation type="submission" date="2025-08" db="UniProtKB">
        <authorList>
            <consortium name="Ensembl"/>
        </authorList>
    </citation>
    <scope>IDENTIFICATION</scope>
</reference>
<dbReference type="Pfam" id="PF06083">
    <property type="entry name" value="IL17"/>
    <property type="match status" value="1"/>
</dbReference>
<dbReference type="InterPro" id="IPR029034">
    <property type="entry name" value="Cystine-knot_cytokine"/>
</dbReference>
<dbReference type="PRINTS" id="PR01932">
    <property type="entry name" value="INTRLEUKIN17"/>
</dbReference>
<evidence type="ECO:0000256" key="6">
    <source>
        <dbReference type="SAM" id="MobiDB-lite"/>
    </source>
</evidence>
<reference evidence="7" key="3">
    <citation type="submission" date="2025-09" db="UniProtKB">
        <authorList>
            <consortium name="Ensembl"/>
        </authorList>
    </citation>
    <scope>IDENTIFICATION</scope>
</reference>
<comment type="similarity">
    <text evidence="2">Belongs to the IL-17 family.</text>
</comment>
<evidence type="ECO:0000256" key="3">
    <source>
        <dbReference type="ARBA" id="ARBA00022514"/>
    </source>
</evidence>
<reference evidence="7 8" key="1">
    <citation type="journal article" date="2014" name="Nat. Genet.">
        <title>Whole-genome sequence of a flatfish provides insights into ZW sex chromosome evolution and adaptation to a benthic lifestyle.</title>
        <authorList>
            <person name="Chen S."/>
            <person name="Zhang G."/>
            <person name="Shao C."/>
            <person name="Huang Q."/>
            <person name="Liu G."/>
            <person name="Zhang P."/>
            <person name="Song W."/>
            <person name="An N."/>
            <person name="Chalopin D."/>
            <person name="Volff J.N."/>
            <person name="Hong Y."/>
            <person name="Li Q."/>
            <person name="Sha Z."/>
            <person name="Zhou H."/>
            <person name="Xie M."/>
            <person name="Yu Q."/>
            <person name="Liu Y."/>
            <person name="Xiang H."/>
            <person name="Wang N."/>
            <person name="Wu K."/>
            <person name="Yang C."/>
            <person name="Zhou Q."/>
            <person name="Liao X."/>
            <person name="Yang L."/>
            <person name="Hu Q."/>
            <person name="Zhang J."/>
            <person name="Meng L."/>
            <person name="Jin L."/>
            <person name="Tian Y."/>
            <person name="Lian J."/>
            <person name="Yang J."/>
            <person name="Miao G."/>
            <person name="Liu S."/>
            <person name="Liang Z."/>
            <person name="Yan F."/>
            <person name="Li Y."/>
            <person name="Sun B."/>
            <person name="Zhang H."/>
            <person name="Zhang J."/>
            <person name="Zhu Y."/>
            <person name="Du M."/>
            <person name="Zhao Y."/>
            <person name="Schartl M."/>
            <person name="Tang Q."/>
            <person name="Wang J."/>
        </authorList>
    </citation>
    <scope>NUCLEOTIDE SEQUENCE</scope>
</reference>
<keyword evidence="3" id="KW-0202">Cytokine</keyword>
<dbReference type="AlphaFoldDB" id="A0A3P8V7U0"/>
<keyword evidence="5" id="KW-0732">Signal</keyword>
<evidence type="ECO:0000256" key="2">
    <source>
        <dbReference type="ARBA" id="ARBA00007236"/>
    </source>
</evidence>
<feature type="region of interest" description="Disordered" evidence="6">
    <location>
        <begin position="52"/>
        <end position="80"/>
    </location>
</feature>
<dbReference type="Proteomes" id="UP000265120">
    <property type="component" value="Chromosome 5"/>
</dbReference>
<name>A0A3P8V7U0_CYNSE</name>
<protein>
    <recommendedName>
        <fullName evidence="9">Interleukin 17C</fullName>
    </recommendedName>
</protein>
<dbReference type="SUPFAM" id="SSF57501">
    <property type="entry name" value="Cystine-knot cytokines"/>
    <property type="match status" value="1"/>
</dbReference>
<feature type="compositionally biased region" description="Basic and acidic residues" evidence="6">
    <location>
        <begin position="63"/>
        <end position="79"/>
    </location>
</feature>
<proteinExistence type="inferred from homology"/>
<keyword evidence="4" id="KW-0964">Secreted</keyword>
<evidence type="ECO:0008006" key="9">
    <source>
        <dbReference type="Google" id="ProtNLM"/>
    </source>
</evidence>
<evidence type="ECO:0000256" key="5">
    <source>
        <dbReference type="ARBA" id="ARBA00022729"/>
    </source>
</evidence>
<sequence length="171" mass="19187">LTWERLGTPLEEMEEISLGSLLFFSDQVSSAHTSNCVSADKPSSRLQRFLSRYTTTTPPPSRPNKEKERTCAEAAKRMSGDVSARSLSPWRIRVDSDENRVPRVIAFAECLCQGCIVNRHEDLGYNSVPIMVWKKVLRKIPCPTDKDKYTVTRETVEVPVACACVKPNAAK</sequence>